<dbReference type="Proteomes" id="UP000076858">
    <property type="component" value="Unassembled WGS sequence"/>
</dbReference>
<evidence type="ECO:0000313" key="1">
    <source>
        <dbReference type="EMBL" id="KZS14904.1"/>
    </source>
</evidence>
<evidence type="ECO:0000313" key="2">
    <source>
        <dbReference type="Proteomes" id="UP000076858"/>
    </source>
</evidence>
<gene>
    <name evidence="1" type="ORF">APZ42_019409</name>
</gene>
<keyword evidence="2" id="KW-1185">Reference proteome</keyword>
<reference evidence="1 2" key="1">
    <citation type="submission" date="2016-03" db="EMBL/GenBank/DDBJ databases">
        <title>EvidentialGene: Evidence-directed Construction of Genes on Genomes.</title>
        <authorList>
            <person name="Gilbert D.G."/>
            <person name="Choi J.-H."/>
            <person name="Mockaitis K."/>
            <person name="Colbourne J."/>
            <person name="Pfrender M."/>
        </authorList>
    </citation>
    <scope>NUCLEOTIDE SEQUENCE [LARGE SCALE GENOMIC DNA]</scope>
    <source>
        <strain evidence="1 2">Xinb3</strain>
        <tissue evidence="1">Complete organism</tissue>
    </source>
</reference>
<sequence>MHAHIASLLFRDCWPGAGNVGSPFLASFSSAGSFRLKLLVGVCSETGLFQGLVHFKARSSVA</sequence>
<protein>
    <submittedName>
        <fullName evidence="1">Uncharacterized protein</fullName>
    </submittedName>
</protein>
<comment type="caution">
    <text evidence="1">The sequence shown here is derived from an EMBL/GenBank/DDBJ whole genome shotgun (WGS) entry which is preliminary data.</text>
</comment>
<dbReference type="EMBL" id="LRGB01000930">
    <property type="protein sequence ID" value="KZS14904.1"/>
    <property type="molecule type" value="Genomic_DNA"/>
</dbReference>
<proteinExistence type="predicted"/>
<dbReference type="AlphaFoldDB" id="A0A164Y5D2"/>
<accession>A0A164Y5D2</accession>
<organism evidence="1 2">
    <name type="scientific">Daphnia magna</name>
    <dbReference type="NCBI Taxonomy" id="35525"/>
    <lineage>
        <taxon>Eukaryota</taxon>
        <taxon>Metazoa</taxon>
        <taxon>Ecdysozoa</taxon>
        <taxon>Arthropoda</taxon>
        <taxon>Crustacea</taxon>
        <taxon>Branchiopoda</taxon>
        <taxon>Diplostraca</taxon>
        <taxon>Cladocera</taxon>
        <taxon>Anomopoda</taxon>
        <taxon>Daphniidae</taxon>
        <taxon>Daphnia</taxon>
    </lineage>
</organism>
<name>A0A164Y5D2_9CRUS</name>